<evidence type="ECO:0000313" key="6">
    <source>
        <dbReference type="EMBL" id="MBD7962395.1"/>
    </source>
</evidence>
<keyword evidence="7" id="KW-1185">Reference proteome</keyword>
<evidence type="ECO:0000259" key="3">
    <source>
        <dbReference type="Pfam" id="PF06048"/>
    </source>
</evidence>
<feature type="compositionally biased region" description="Polar residues" evidence="2">
    <location>
        <begin position="341"/>
        <end position="350"/>
    </location>
</feature>
<dbReference type="Pfam" id="PF06048">
    <property type="entry name" value="DUF927"/>
    <property type="match status" value="1"/>
</dbReference>
<evidence type="ECO:0000313" key="7">
    <source>
        <dbReference type="Proteomes" id="UP000634919"/>
    </source>
</evidence>
<evidence type="ECO:0000256" key="2">
    <source>
        <dbReference type="SAM" id="MobiDB-lite"/>
    </source>
</evidence>
<evidence type="ECO:0000259" key="5">
    <source>
        <dbReference type="Pfam" id="PF13362"/>
    </source>
</evidence>
<feature type="coiled-coil region" evidence="1">
    <location>
        <begin position="102"/>
        <end position="137"/>
    </location>
</feature>
<keyword evidence="1" id="KW-0175">Coiled coil</keyword>
<comment type="caution">
    <text evidence="6">The sequence shown here is derived from an EMBL/GenBank/DDBJ whole genome shotgun (WGS) entry which is preliminary data.</text>
</comment>
<sequence length="974" mass="105816">MNKTTITPELLRNALSFVPSNLPRDEWARVGMAIKSEYPDETGLQLFSEWSAASGGTFDAAAVRSTWRSIKAGGGVGVSTLLFLAKQHGFKLPRTGEAAQPVSDAQRQRMEAERLQRNQAEQERIAAQQEAAATEAEALWGAASDTGQSAYLQRKGVQGFGVRYTPDGWLLVPVRDGAGRLWNVQRIAPQRPADGPDKLFLKGGRKSGLWHVVGGLQGAAVALLAEGYATAASLHMATGWPVVVAFDAGNLLHVAKAVRALLPDAVLLVCGDDDAATQARTGRNTGRMKAQAAARAVRAGVVLPAALPEGGSDFNDMHQANGLDAVREQVKAAMQVFKAKLQSSPQGSRSKASKQRVVAEQSPGEAVNAVAKDRFVVDDSGVWFTPPGDDGGAPRRVCGPLRVTGMACDASDNQAALLLEFDTPHRKGRRWLMPLHMLAGDGSTYRAALLSQGFMTPTDSKRRTWLTEYLQSRQPTELVRHVPRVGWHGRCYVLPDETLGTSLSSERVIFHSEAGVEANFNQRGALQQWRQDLARLCIGNSRLAFAVSAAFAGPLLAWAPGTTGGGFHFTGQTSIGKTTGFLIAASVWGKGTEKDPDSYIQKWRATSNGLEYQAEQHNDCTMILDELGQMENGDAGATAYMLADGMGKTRGKGMGGLRPKATWRLIFLSSGEITLAQQMEAVGKKMKGGQEVRLIPIPAEVRPGSAVEEFHEFDGGHELSTWVQRYAALRYGTAGRAWLEHLVSNTDTLAFDLRRRMEEIEAQMVPGSASGQVRRAGRRFALVAVAGEMATEAGLTDWPAGEAVAAVKTCFVAWLDSRGGDGSSEVASMLRQVRGFLEAHGEGRFTWWHRATDDHNAKTLQRAGFRRLIDADGKPLKIQKTGYTPGTSKEDKELYDTMTAIDGEETQVEYFVLPEVFRTEICRGFDYKAVCKVLLQHGCLKPAKGREYDARHRLPGVGHAWCYQFTPAIMELDI</sequence>
<protein>
    <submittedName>
        <fullName evidence="6">DUF927 domain-containing protein</fullName>
    </submittedName>
</protein>
<reference evidence="6 7" key="1">
    <citation type="submission" date="2020-08" db="EMBL/GenBank/DDBJ databases">
        <title>A Genomic Blueprint of the Chicken Gut Microbiome.</title>
        <authorList>
            <person name="Gilroy R."/>
            <person name="Ravi A."/>
            <person name="Getino M."/>
            <person name="Pursley I."/>
            <person name="Horton D.L."/>
            <person name="Alikhan N.-F."/>
            <person name="Baker D."/>
            <person name="Gharbi K."/>
            <person name="Hall N."/>
            <person name="Watson M."/>
            <person name="Adriaenssens E.M."/>
            <person name="Foster-Nyarko E."/>
            <person name="Jarju S."/>
            <person name="Secka A."/>
            <person name="Antonio M."/>
            <person name="Oren A."/>
            <person name="Chaudhuri R."/>
            <person name="La Ragione R.M."/>
            <person name="Hildebrand F."/>
            <person name="Pallen M.J."/>
        </authorList>
    </citation>
    <scope>NUCLEOTIDE SEQUENCE [LARGE SCALE GENOMIC DNA]</scope>
    <source>
        <strain evidence="6 7">Sa2CVA6</strain>
    </source>
</reference>
<dbReference type="InterPro" id="IPR009270">
    <property type="entry name" value="DUF927"/>
</dbReference>
<gene>
    <name evidence="6" type="ORF">H9646_18165</name>
</gene>
<dbReference type="InterPro" id="IPR014819">
    <property type="entry name" value="PriCT_2"/>
</dbReference>
<evidence type="ECO:0000259" key="4">
    <source>
        <dbReference type="Pfam" id="PF08707"/>
    </source>
</evidence>
<dbReference type="InterPro" id="IPR034154">
    <property type="entry name" value="TOPRIM_DnaG/twinkle"/>
</dbReference>
<dbReference type="Pfam" id="PF08707">
    <property type="entry name" value="PriCT_2"/>
    <property type="match status" value="1"/>
</dbReference>
<dbReference type="Pfam" id="PF13362">
    <property type="entry name" value="Toprim_3"/>
    <property type="match status" value="1"/>
</dbReference>
<accession>A0ABR8SFX2</accession>
<dbReference type="InterPro" id="IPR006171">
    <property type="entry name" value="TOPRIM_dom"/>
</dbReference>
<proteinExistence type="predicted"/>
<feature type="domain" description="Primase C-terminal 2" evidence="4">
    <location>
        <begin position="12"/>
        <end position="85"/>
    </location>
</feature>
<organism evidence="6 7">
    <name type="scientific">Comamonas avium</name>
    <dbReference type="NCBI Taxonomy" id="2762231"/>
    <lineage>
        <taxon>Bacteria</taxon>
        <taxon>Pseudomonadati</taxon>
        <taxon>Pseudomonadota</taxon>
        <taxon>Betaproteobacteria</taxon>
        <taxon>Burkholderiales</taxon>
        <taxon>Comamonadaceae</taxon>
        <taxon>Comamonas</taxon>
    </lineage>
</organism>
<evidence type="ECO:0000256" key="1">
    <source>
        <dbReference type="SAM" id="Coils"/>
    </source>
</evidence>
<feature type="domain" description="DUF927" evidence="3">
    <location>
        <begin position="375"/>
        <end position="659"/>
    </location>
</feature>
<name>A0ABR8SFX2_9BURK</name>
<dbReference type="CDD" id="cd01029">
    <property type="entry name" value="TOPRIM_primases"/>
    <property type="match status" value="1"/>
</dbReference>
<feature type="domain" description="Toprim" evidence="5">
    <location>
        <begin position="223"/>
        <end position="322"/>
    </location>
</feature>
<feature type="region of interest" description="Disordered" evidence="2">
    <location>
        <begin position="341"/>
        <end position="361"/>
    </location>
</feature>
<dbReference type="RefSeq" id="WP_191724811.1">
    <property type="nucleotide sequence ID" value="NZ_JACSQK010000013.1"/>
</dbReference>
<dbReference type="Proteomes" id="UP000634919">
    <property type="component" value="Unassembled WGS sequence"/>
</dbReference>
<dbReference type="EMBL" id="JACSQK010000013">
    <property type="protein sequence ID" value="MBD7962395.1"/>
    <property type="molecule type" value="Genomic_DNA"/>
</dbReference>